<evidence type="ECO:0000256" key="6">
    <source>
        <dbReference type="SAM" id="Coils"/>
    </source>
</evidence>
<evidence type="ECO:0000313" key="12">
    <source>
        <dbReference type="EMBL" id="TQD81255.1"/>
    </source>
</evidence>
<proteinExistence type="predicted"/>
<evidence type="ECO:0000256" key="2">
    <source>
        <dbReference type="ARBA" id="ARBA00022737"/>
    </source>
</evidence>
<evidence type="ECO:0000259" key="11">
    <source>
        <dbReference type="Pfam" id="PF25019"/>
    </source>
</evidence>
<keyword evidence="3" id="KW-0547">Nucleotide-binding</keyword>
<protein>
    <recommendedName>
        <fullName evidence="14">Disease resistance RPP13-like protein 1</fullName>
    </recommendedName>
</protein>
<dbReference type="FunFam" id="1.10.10.10:FF:000322">
    <property type="entry name" value="Probable disease resistance protein At1g63360"/>
    <property type="match status" value="1"/>
</dbReference>
<dbReference type="Pfam" id="PF00931">
    <property type="entry name" value="NB-ARC"/>
    <property type="match status" value="1"/>
</dbReference>
<dbReference type="STRING" id="106549.A0A540L467"/>
<dbReference type="GO" id="GO:0051707">
    <property type="term" value="P:response to other organism"/>
    <property type="evidence" value="ECO:0007669"/>
    <property type="project" value="UniProtKB-ARBA"/>
</dbReference>
<evidence type="ECO:0000259" key="8">
    <source>
        <dbReference type="Pfam" id="PF00931"/>
    </source>
</evidence>
<evidence type="ECO:0000256" key="1">
    <source>
        <dbReference type="ARBA" id="ARBA00022614"/>
    </source>
</evidence>
<keyword evidence="1" id="KW-0433">Leucine-rich repeat</keyword>
<reference evidence="12 13" key="1">
    <citation type="journal article" date="2019" name="G3 (Bethesda)">
        <title>Sequencing of a Wild Apple (Malus baccata) Genome Unravels the Differences Between Cultivated and Wild Apple Species Regarding Disease Resistance and Cold Tolerance.</title>
        <authorList>
            <person name="Chen X."/>
        </authorList>
    </citation>
    <scope>NUCLEOTIDE SEQUENCE [LARGE SCALE GENOMIC DNA]</scope>
    <source>
        <strain evidence="13">cv. Shandingzi</strain>
        <tissue evidence="12">Leaves</tissue>
    </source>
</reference>
<feature type="region of interest" description="Disordered" evidence="7">
    <location>
        <begin position="1353"/>
        <end position="1406"/>
    </location>
</feature>
<dbReference type="Proteomes" id="UP000315295">
    <property type="component" value="Unassembled WGS sequence"/>
</dbReference>
<dbReference type="InterPro" id="IPR058922">
    <property type="entry name" value="WHD_DRP"/>
</dbReference>
<keyword evidence="6" id="KW-0175">Coiled coil</keyword>
<dbReference type="GO" id="GO:0005524">
    <property type="term" value="F:ATP binding"/>
    <property type="evidence" value="ECO:0007669"/>
    <property type="project" value="UniProtKB-KW"/>
</dbReference>
<dbReference type="PRINTS" id="PR00364">
    <property type="entry name" value="DISEASERSIST"/>
</dbReference>
<gene>
    <name evidence="12" type="ORF">C1H46_033187</name>
</gene>
<evidence type="ECO:0000256" key="7">
    <source>
        <dbReference type="SAM" id="MobiDB-lite"/>
    </source>
</evidence>
<dbReference type="InterPro" id="IPR032675">
    <property type="entry name" value="LRR_dom_sf"/>
</dbReference>
<dbReference type="SUPFAM" id="SSF52540">
    <property type="entry name" value="P-loop containing nucleoside triphosphate hydrolases"/>
    <property type="match status" value="1"/>
</dbReference>
<dbReference type="Pfam" id="PF23559">
    <property type="entry name" value="WHD_DRP"/>
    <property type="match status" value="1"/>
</dbReference>
<name>A0A540L467_MALBA</name>
<feature type="domain" description="Disease resistance N-terminal" evidence="9">
    <location>
        <begin position="34"/>
        <end position="101"/>
    </location>
</feature>
<dbReference type="EMBL" id="VIEB01000774">
    <property type="protein sequence ID" value="TQD81255.1"/>
    <property type="molecule type" value="Genomic_DNA"/>
</dbReference>
<dbReference type="Gene3D" id="3.40.50.300">
    <property type="entry name" value="P-loop containing nucleotide triphosphate hydrolases"/>
    <property type="match status" value="1"/>
</dbReference>
<dbReference type="GO" id="GO:0043531">
    <property type="term" value="F:ADP binding"/>
    <property type="evidence" value="ECO:0007669"/>
    <property type="project" value="InterPro"/>
</dbReference>
<feature type="coiled-coil region" evidence="6">
    <location>
        <begin position="41"/>
        <end position="92"/>
    </location>
</feature>
<evidence type="ECO:0000259" key="10">
    <source>
        <dbReference type="Pfam" id="PF23559"/>
    </source>
</evidence>
<dbReference type="InterPro" id="IPR042197">
    <property type="entry name" value="Apaf_helical"/>
</dbReference>
<dbReference type="Gene3D" id="1.20.5.4130">
    <property type="match status" value="1"/>
</dbReference>
<dbReference type="FunFam" id="3.40.50.300:FF:001091">
    <property type="entry name" value="Probable disease resistance protein At1g61300"/>
    <property type="match status" value="1"/>
</dbReference>
<accession>A0A540L467</accession>
<evidence type="ECO:0008006" key="14">
    <source>
        <dbReference type="Google" id="ProtNLM"/>
    </source>
</evidence>
<dbReference type="Gene3D" id="3.80.10.10">
    <property type="entry name" value="Ribonuclease Inhibitor"/>
    <property type="match status" value="3"/>
</dbReference>
<evidence type="ECO:0000313" key="13">
    <source>
        <dbReference type="Proteomes" id="UP000315295"/>
    </source>
</evidence>
<dbReference type="InterPro" id="IPR041118">
    <property type="entry name" value="Rx_N"/>
</dbReference>
<evidence type="ECO:0000256" key="5">
    <source>
        <dbReference type="ARBA" id="ARBA00022840"/>
    </source>
</evidence>
<dbReference type="Pfam" id="PF25019">
    <property type="entry name" value="LRR_R13L1-DRL21"/>
    <property type="match status" value="1"/>
</dbReference>
<keyword evidence="5" id="KW-0067">ATP-binding</keyword>
<evidence type="ECO:0000256" key="3">
    <source>
        <dbReference type="ARBA" id="ARBA00022741"/>
    </source>
</evidence>
<dbReference type="GO" id="GO:0006952">
    <property type="term" value="P:defense response"/>
    <property type="evidence" value="ECO:0007669"/>
    <property type="project" value="UniProtKB-KW"/>
</dbReference>
<dbReference type="InterPro" id="IPR002182">
    <property type="entry name" value="NB-ARC"/>
</dbReference>
<sequence>MAGALIGEAFLSASIQVMCDKIGSGEFLDLFRGKKLDRSLMEKLKLTLLTLHAVLNDAEEKQIAIPAVGSWLDELKHAILDAEDLLDEIDAEALRSKVEAEYQTKKTQVWNFLSTSLNPFYQGMNGRIQELFQRLEHLAKQIKLLGLIGGVKGKGKFSQRAPTTFLVEHEFCPYGRDGDKDKLKTMLLSDYASRSHVSIIPIVGMGGVGKTTLAQVLYNDEKIKEHFDVTAWACVSEDFDAMRVTKALIESISSKPCSLQDSLLQVELREQVRGKKFLLVLDDLWNDNYSDWDLVRAPFTYGARGSKVIVTTRNESVASLVHTVPIHYLKHLSDEDCWLLLAKHAFRNENSSAHPDLEEIGKQIACKCNGLPLAAKALGGLLGCNVDYEEWSHILNSNLWEILHDKGVLPSLRLSYHYLPTYLKQCFAYFSIFPKDYEFERETIIQLWMALGLIPQAESGKGLEEVGKRYFDELLSRSLLQRSLIGKSSFTMHDLINDLAMSVSGEFCFRLDEGQPHEVPKRVRHLSYMSGRFDTAAKFKQLDEIKCLRTLFPMSLRPYYEWDPSYVSKKVLEDLLPEPKCLRVLSLARYKNITQIPDSIGKHLHLRYIDLSNTAIIRLPDTVCTLYNLQTLLLFGCSSFVELPAGMIKLINLRHLDIAGTCVKEMPVQMGTLKSLRMLTAFVLGKSTGSGGIGELGQLSHLRGKLSILNLQNVVNTMDVLGANLKDKKDLKEVELAWGCEDANDSMKERLVLESLQPSVNLVQLTIRFYGGTRFPDWLGDSSFSNIQVMRLTDCITCFLLPPVGRLPALKELYIERMKSVMRIGVEFYRGDGASLIQPFQSLKKLEFKEMPEWEEWLPCLGKGESPDFPRLEELTLENCPKLRGNLPDHLPCLRKLSVSDCGVLHEGATRIPWSLIVNMESLRQSLEELRIVRCPGLSSLPETESLSSLTKLVIQFFCPKECLRPHFSNCLQRLSLYNCASLLSFPKNGLPTSLTSLTIGNCRRLEFLSHEMMAKLTSLQDLRLTDSCDSLRSFPLGVFPKLSVLNIMANENLESLSIGGGAEVENLTHLKELGIDYCPNLVSFPHGGLHTPNLAEFRVWGCENLKLLPDRIHTLTALQFFNTDLQNVESFAEGGLPPNLQLFGFHCKKLKPSVEYWGLQRIVSLRTFRIYWNEDVLETLLKEQLLPTTLHRLVISNMKSLKSLEGKGLQHLTCLQELEISNCDSLEFLPKEGLPASLSFLSIEECSSLERRCQEKTGEEWMKIAHIPCIKIHDQVKHACAKIVLTYFIGDGICEAVRIQPYLVDADGHCFWKLKGDFGEDIFLQDLGTWDGTPSGEQRSVCSAIEPIDKYGSSPTLKEKQAKRERRHSKNLQLSQTSSESNNENAQVSQTPDSNGKKGQVSQAPECNRENMELGPELFPSSDYALYESEGAAVLRNWHGCLRAERIEKSGPDILG</sequence>
<feature type="domain" description="Disease resistance protein winged helix" evidence="10">
    <location>
        <begin position="432"/>
        <end position="500"/>
    </location>
</feature>
<dbReference type="InterPro" id="IPR027417">
    <property type="entry name" value="P-loop_NTPase"/>
</dbReference>
<dbReference type="PANTHER" id="PTHR36766">
    <property type="entry name" value="PLANT BROAD-SPECTRUM MILDEW RESISTANCE PROTEIN RPW8"/>
    <property type="match status" value="1"/>
</dbReference>
<dbReference type="PANTHER" id="PTHR36766:SF40">
    <property type="entry name" value="DISEASE RESISTANCE PROTEIN RGA3"/>
    <property type="match status" value="1"/>
</dbReference>
<feature type="domain" description="NB-ARC" evidence="8">
    <location>
        <begin position="179"/>
        <end position="349"/>
    </location>
</feature>
<dbReference type="Gene3D" id="1.10.8.430">
    <property type="entry name" value="Helical domain of apoptotic protease-activating factors"/>
    <property type="match status" value="1"/>
</dbReference>
<dbReference type="Pfam" id="PF18052">
    <property type="entry name" value="Rx_N"/>
    <property type="match status" value="1"/>
</dbReference>
<feature type="compositionally biased region" description="Polar residues" evidence="7">
    <location>
        <begin position="1372"/>
        <end position="1395"/>
    </location>
</feature>
<keyword evidence="4" id="KW-0611">Plant defense</keyword>
<comment type="caution">
    <text evidence="12">The sequence shown here is derived from an EMBL/GenBank/DDBJ whole genome shotgun (WGS) entry which is preliminary data.</text>
</comment>
<feature type="domain" description="R13L1/DRL21-like LRR repeat region" evidence="11">
    <location>
        <begin position="693"/>
        <end position="818"/>
    </location>
</feature>
<keyword evidence="2" id="KW-0677">Repeat</keyword>
<dbReference type="SUPFAM" id="SSF52058">
    <property type="entry name" value="L domain-like"/>
    <property type="match status" value="2"/>
</dbReference>
<evidence type="ECO:0000259" key="9">
    <source>
        <dbReference type="Pfam" id="PF18052"/>
    </source>
</evidence>
<organism evidence="12 13">
    <name type="scientific">Malus baccata</name>
    <name type="common">Siberian crab apple</name>
    <name type="synonym">Pyrus baccata</name>
    <dbReference type="NCBI Taxonomy" id="106549"/>
    <lineage>
        <taxon>Eukaryota</taxon>
        <taxon>Viridiplantae</taxon>
        <taxon>Streptophyta</taxon>
        <taxon>Embryophyta</taxon>
        <taxon>Tracheophyta</taxon>
        <taxon>Spermatophyta</taxon>
        <taxon>Magnoliopsida</taxon>
        <taxon>eudicotyledons</taxon>
        <taxon>Gunneridae</taxon>
        <taxon>Pentapetalae</taxon>
        <taxon>rosids</taxon>
        <taxon>fabids</taxon>
        <taxon>Rosales</taxon>
        <taxon>Rosaceae</taxon>
        <taxon>Amygdaloideae</taxon>
        <taxon>Maleae</taxon>
        <taxon>Malus</taxon>
    </lineage>
</organism>
<keyword evidence="13" id="KW-1185">Reference proteome</keyword>
<dbReference type="InterPro" id="IPR056789">
    <property type="entry name" value="LRR_R13L1-DRL21"/>
</dbReference>
<dbReference type="InterPro" id="IPR036388">
    <property type="entry name" value="WH-like_DNA-bd_sf"/>
</dbReference>
<dbReference type="Gene3D" id="1.10.10.10">
    <property type="entry name" value="Winged helix-like DNA-binding domain superfamily/Winged helix DNA-binding domain"/>
    <property type="match status" value="1"/>
</dbReference>
<evidence type="ECO:0000256" key="4">
    <source>
        <dbReference type="ARBA" id="ARBA00022821"/>
    </source>
</evidence>